<keyword evidence="2" id="KW-1185">Reference proteome</keyword>
<protein>
    <submittedName>
        <fullName evidence="1">Uncharacterized protein</fullName>
    </submittedName>
</protein>
<sequence length="145" mass="16077">MDLHELREEIESGRRMLSSEAVDHLREIGEPYVKLQNELAQAGGPVLPSGYEFPMNVEGYETSFHKGEASVYIWGSWTRRGCTDPESCHLPVAYVYGTLSEQANILAGIKQQIADLQGAKAAAAEKAQYAEYLRLKQIYEPASVG</sequence>
<evidence type="ECO:0000313" key="1">
    <source>
        <dbReference type="EMBL" id="AXQ70002.1"/>
    </source>
</evidence>
<evidence type="ECO:0000313" key="2">
    <source>
        <dbReference type="Proteomes" id="UP000259683"/>
    </source>
</evidence>
<name>A0A385EGC5_9CAUD</name>
<proteinExistence type="predicted"/>
<reference evidence="1" key="1">
    <citation type="submission" date="2018-07" db="EMBL/GenBank/DDBJ databases">
        <authorList>
            <person name="Wilson K.M."/>
            <person name="Ely B."/>
        </authorList>
    </citation>
    <scope>NUCLEOTIDE SEQUENCE</scope>
</reference>
<gene>
    <name evidence="1" type="ORF">CcrSC_gp420</name>
</gene>
<dbReference type="EMBL" id="MH588547">
    <property type="protein sequence ID" value="AXQ70002.1"/>
    <property type="molecule type" value="Genomic_DNA"/>
</dbReference>
<organism evidence="1 2">
    <name type="scientific">Caulobacter phage CcrSC</name>
    <dbReference type="NCBI Taxonomy" id="2283272"/>
    <lineage>
        <taxon>Viruses</taxon>
        <taxon>Duplodnaviria</taxon>
        <taxon>Heunggongvirae</taxon>
        <taxon>Uroviricota</taxon>
        <taxon>Caudoviricetes</taxon>
        <taxon>Jeanschmidtviridae</taxon>
        <taxon>Bertelyvirus</taxon>
        <taxon>Bertelyvirus SC</taxon>
    </lineage>
</organism>
<accession>A0A385EGC5</accession>
<reference evidence="1" key="2">
    <citation type="submission" date="2021-07" db="EMBL/GenBank/DDBJ databases">
        <title>Giant CbK-like Caulobacter bacteriophages have genetically divergent genomes.</title>
        <authorList>
            <person name="Wilson K."/>
            <person name="Ely B."/>
        </authorList>
    </citation>
    <scope>NUCLEOTIDE SEQUENCE</scope>
</reference>
<dbReference type="Proteomes" id="UP000259683">
    <property type="component" value="Segment"/>
</dbReference>